<name>A0AAV0FLY9_9ASTE</name>
<reference evidence="5" key="1">
    <citation type="submission" date="2022-07" db="EMBL/GenBank/DDBJ databases">
        <authorList>
            <person name="Macas J."/>
            <person name="Novak P."/>
            <person name="Neumann P."/>
        </authorList>
    </citation>
    <scope>NUCLEOTIDE SEQUENCE</scope>
</reference>
<dbReference type="FunFam" id="3.30.70.330:FF:000102">
    <property type="entry name" value="Heterogeneous nuclear ribonucleoprotein 1"/>
    <property type="match status" value="1"/>
</dbReference>
<dbReference type="Proteomes" id="UP001152523">
    <property type="component" value="Unassembled WGS sequence"/>
</dbReference>
<dbReference type="InterPro" id="IPR035979">
    <property type="entry name" value="RBD_domain_sf"/>
</dbReference>
<keyword evidence="2 3" id="KW-0694">RNA-binding</keyword>
<dbReference type="PANTHER" id="PTHR48032:SF1">
    <property type="entry name" value="RNA-BINDING (RRM_RBD_RNP MOTIFS) FAMILY PROTEIN"/>
    <property type="match status" value="1"/>
</dbReference>
<evidence type="ECO:0000256" key="1">
    <source>
        <dbReference type="ARBA" id="ARBA00022737"/>
    </source>
</evidence>
<accession>A0AAV0FLY9</accession>
<feature type="domain" description="RRM" evidence="4">
    <location>
        <begin position="4"/>
        <end position="80"/>
    </location>
</feature>
<evidence type="ECO:0000313" key="6">
    <source>
        <dbReference type="Proteomes" id="UP001152523"/>
    </source>
</evidence>
<dbReference type="GO" id="GO:0003729">
    <property type="term" value="F:mRNA binding"/>
    <property type="evidence" value="ECO:0007669"/>
    <property type="project" value="TreeGrafter"/>
</dbReference>
<dbReference type="CDD" id="cd12330">
    <property type="entry name" value="RRM2_Hrp1p"/>
    <property type="match status" value="1"/>
</dbReference>
<dbReference type="FunFam" id="3.30.70.330:FF:000051">
    <property type="entry name" value="Heterogeneous nuclear ribonucleoprotein 1"/>
    <property type="match status" value="1"/>
</dbReference>
<dbReference type="PANTHER" id="PTHR48032">
    <property type="entry name" value="RNA-BINDING PROTEIN MUSASHI HOMOLOG RBP6"/>
    <property type="match status" value="1"/>
</dbReference>
<dbReference type="EMBL" id="CAMAPF010000995">
    <property type="protein sequence ID" value="CAH9136447.1"/>
    <property type="molecule type" value="Genomic_DNA"/>
</dbReference>
<keyword evidence="6" id="KW-1185">Reference proteome</keyword>
<organism evidence="5 6">
    <name type="scientific">Cuscuta epithymum</name>
    <dbReference type="NCBI Taxonomy" id="186058"/>
    <lineage>
        <taxon>Eukaryota</taxon>
        <taxon>Viridiplantae</taxon>
        <taxon>Streptophyta</taxon>
        <taxon>Embryophyta</taxon>
        <taxon>Tracheophyta</taxon>
        <taxon>Spermatophyta</taxon>
        <taxon>Magnoliopsida</taxon>
        <taxon>eudicotyledons</taxon>
        <taxon>Gunneridae</taxon>
        <taxon>Pentapetalae</taxon>
        <taxon>asterids</taxon>
        <taxon>lamiids</taxon>
        <taxon>Solanales</taxon>
        <taxon>Convolvulaceae</taxon>
        <taxon>Cuscuteae</taxon>
        <taxon>Cuscuta</taxon>
        <taxon>Cuscuta subgen. Cuscuta</taxon>
    </lineage>
</organism>
<evidence type="ECO:0000259" key="4">
    <source>
        <dbReference type="PROSITE" id="PS50102"/>
    </source>
</evidence>
<dbReference type="InterPro" id="IPR012677">
    <property type="entry name" value="Nucleotide-bd_a/b_plait_sf"/>
</dbReference>
<dbReference type="CDD" id="cd12325">
    <property type="entry name" value="RRM1_hnRNPA_hnRNPD_like"/>
    <property type="match status" value="1"/>
</dbReference>
<dbReference type="SUPFAM" id="SSF54928">
    <property type="entry name" value="RNA-binding domain, RBD"/>
    <property type="match status" value="2"/>
</dbReference>
<dbReference type="GO" id="GO:0006417">
    <property type="term" value="P:regulation of translation"/>
    <property type="evidence" value="ECO:0007669"/>
    <property type="project" value="TreeGrafter"/>
</dbReference>
<evidence type="ECO:0000256" key="2">
    <source>
        <dbReference type="ARBA" id="ARBA00022884"/>
    </source>
</evidence>
<dbReference type="AlphaFoldDB" id="A0AAV0FLY9"/>
<dbReference type="PROSITE" id="PS50102">
    <property type="entry name" value="RRM"/>
    <property type="match status" value="2"/>
</dbReference>
<gene>
    <name evidence="5" type="ORF">CEPIT_LOCUS35284</name>
</gene>
<sequence>MEPGKVFVGGISWDTNEDGLREYFQTFGEIVEAVIMKDRTTGRARGFGFVIFADPSVAESVVKEKHMIDGRTVEAKKAVPRDDHQVNRNSVGMQSSPGSIRTKKIFVGGLASSVTESDFKKYFDQFGTITDVVVMYDQNTQRHRGFGFITYDSEEAVDKVLYKTFHELNGKMVEVKRAVPKELSSPGQIRSPLGVSLFGLNRMNNLLSGYTLGYNPTTNGSYGVTMDRISPTAVGRNQYSSFSPSGYSLGILDSALSSNYRGGRNFGSNIGYGHIYSGNSTRLSDLMGYTSGRIGGSSMLNWNMLENETLRNNANSSTFNDSVGSGSSSIGLSSAFGGFGTIWDLPTVPDHHKRNSSSRNDIINYNNSGVAGYRPYSGSIIGETSTLTGKADVHSGSLYGSGSDTSFFEDQTWHSLSADREGSGSGSFCYGLGSMASDVVMPKNSLDYAGAYSITNRSNTGIAA</sequence>
<evidence type="ECO:0000256" key="3">
    <source>
        <dbReference type="PROSITE-ProRule" id="PRU00176"/>
    </source>
</evidence>
<dbReference type="SMART" id="SM00360">
    <property type="entry name" value="RRM"/>
    <property type="match status" value="2"/>
</dbReference>
<protein>
    <recommendedName>
        <fullName evidence="4">RRM domain-containing protein</fullName>
    </recommendedName>
</protein>
<dbReference type="Gene3D" id="3.30.70.330">
    <property type="match status" value="2"/>
</dbReference>
<dbReference type="Pfam" id="PF00076">
    <property type="entry name" value="RRM_1"/>
    <property type="match status" value="2"/>
</dbReference>
<keyword evidence="1" id="KW-0677">Repeat</keyword>
<dbReference type="InterPro" id="IPR000504">
    <property type="entry name" value="RRM_dom"/>
</dbReference>
<feature type="domain" description="RRM" evidence="4">
    <location>
        <begin position="103"/>
        <end position="180"/>
    </location>
</feature>
<evidence type="ECO:0000313" key="5">
    <source>
        <dbReference type="EMBL" id="CAH9136447.1"/>
    </source>
</evidence>
<proteinExistence type="predicted"/>
<comment type="caution">
    <text evidence="5">The sequence shown here is derived from an EMBL/GenBank/DDBJ whole genome shotgun (WGS) entry which is preliminary data.</text>
</comment>